<comment type="subcellular location">
    <subcellularLocation>
        <location evidence="1">Cell membrane</location>
        <topology evidence="1">Multi-pass membrane protein</topology>
    </subcellularLocation>
</comment>
<dbReference type="PANTHER" id="PTHR33452">
    <property type="entry name" value="OXIDOREDUCTASE CATD-RELATED"/>
    <property type="match status" value="1"/>
</dbReference>
<name>A0ABX2FWU0_9BACT</name>
<evidence type="ECO:0000256" key="6">
    <source>
        <dbReference type="ARBA" id="ARBA00023136"/>
    </source>
</evidence>
<dbReference type="Proteomes" id="UP000779507">
    <property type="component" value="Unassembled WGS sequence"/>
</dbReference>
<feature type="transmembrane region" description="Helical" evidence="7">
    <location>
        <begin position="131"/>
        <end position="153"/>
    </location>
</feature>
<comment type="caution">
    <text evidence="8">The sequence shown here is derived from an EMBL/GenBank/DDBJ whole genome shotgun (WGS) entry which is preliminary data.</text>
</comment>
<organism evidence="8 9">
    <name type="scientific">Hymenobacter caeli</name>
    <dbReference type="NCBI Taxonomy" id="2735894"/>
    <lineage>
        <taxon>Bacteria</taxon>
        <taxon>Pseudomonadati</taxon>
        <taxon>Bacteroidota</taxon>
        <taxon>Cytophagia</taxon>
        <taxon>Cytophagales</taxon>
        <taxon>Hymenobacteraceae</taxon>
        <taxon>Hymenobacter</taxon>
    </lineage>
</organism>
<evidence type="ECO:0000313" key="8">
    <source>
        <dbReference type="EMBL" id="NRT20874.1"/>
    </source>
</evidence>
<dbReference type="PANTHER" id="PTHR33452:SF1">
    <property type="entry name" value="INNER MEMBRANE PROTEIN YPHA-RELATED"/>
    <property type="match status" value="1"/>
</dbReference>
<evidence type="ECO:0000313" key="9">
    <source>
        <dbReference type="Proteomes" id="UP000779507"/>
    </source>
</evidence>
<evidence type="ECO:0000256" key="2">
    <source>
        <dbReference type="ARBA" id="ARBA00006679"/>
    </source>
</evidence>
<keyword evidence="4 7" id="KW-0812">Transmembrane</keyword>
<evidence type="ECO:0000256" key="1">
    <source>
        <dbReference type="ARBA" id="ARBA00004651"/>
    </source>
</evidence>
<evidence type="ECO:0000256" key="4">
    <source>
        <dbReference type="ARBA" id="ARBA00022692"/>
    </source>
</evidence>
<keyword evidence="6 7" id="KW-0472">Membrane</keyword>
<evidence type="ECO:0000256" key="7">
    <source>
        <dbReference type="SAM" id="Phobius"/>
    </source>
</evidence>
<dbReference type="InterPro" id="IPR032808">
    <property type="entry name" value="DoxX"/>
</dbReference>
<feature type="transmembrane region" description="Helical" evidence="7">
    <location>
        <begin position="101"/>
        <end position="119"/>
    </location>
</feature>
<feature type="transmembrane region" description="Helical" evidence="7">
    <location>
        <begin position="69"/>
        <end position="94"/>
    </location>
</feature>
<keyword evidence="5 7" id="KW-1133">Transmembrane helix</keyword>
<reference evidence="8 9" key="1">
    <citation type="submission" date="2020-05" db="EMBL/GenBank/DDBJ databases">
        <title>Genomic Encyclopedia of Type Strains, Phase IV (KMG-V): Genome sequencing to study the core and pangenomes of soil and plant-associated prokaryotes.</title>
        <authorList>
            <person name="Whitman W."/>
        </authorList>
    </citation>
    <scope>NUCLEOTIDE SEQUENCE [LARGE SCALE GENOMIC DNA]</scope>
    <source>
        <strain evidence="8 9">9A</strain>
    </source>
</reference>
<dbReference type="InterPro" id="IPR051907">
    <property type="entry name" value="DoxX-like_oxidoreductase"/>
</dbReference>
<dbReference type="Pfam" id="PF07681">
    <property type="entry name" value="DoxX"/>
    <property type="match status" value="1"/>
</dbReference>
<dbReference type="RefSeq" id="WP_173811640.1">
    <property type="nucleotide sequence ID" value="NZ_JABSNP010000022.1"/>
</dbReference>
<gene>
    <name evidence="8" type="ORF">HNP98_003718</name>
</gene>
<keyword evidence="3" id="KW-1003">Cell membrane</keyword>
<evidence type="ECO:0000256" key="3">
    <source>
        <dbReference type="ARBA" id="ARBA00022475"/>
    </source>
</evidence>
<proteinExistence type="inferred from homology"/>
<accession>A0ABX2FWU0</accession>
<protein>
    <submittedName>
        <fullName evidence="8">Oxidoreductase</fullName>
    </submittedName>
</protein>
<dbReference type="EMBL" id="JABSNP010000022">
    <property type="protein sequence ID" value="NRT20874.1"/>
    <property type="molecule type" value="Genomic_DNA"/>
</dbReference>
<comment type="similarity">
    <text evidence="2">Belongs to the DoxX family.</text>
</comment>
<evidence type="ECO:0000256" key="5">
    <source>
        <dbReference type="ARBA" id="ARBA00022989"/>
    </source>
</evidence>
<sequence>MRQLLRPLALPHWGQDALLALPRVVCGYLLTSDFGAAKFGLPWSPPDNNLGLFEVAFWFPHDVAAYGGIFAQFPVFFAWVGGFSEAVGGLLLVLGLLTRPAAFLVCCTMLVAVFMQQFHQGLWNMLPAMGFLWAALPALVLGSGRFGLDYLLMKSPAPRVRPRLVAFALAAPALPSCVQKATDKTVVYLLDVRGLPNVRQVGLRGRDKPLSWDHDLALIPTSKDSIYRAVVTTHTGYKVTEIKFTVNGDYELKEKDNRRIVFGPGDTTVYRARFNAAK</sequence>
<keyword evidence="9" id="KW-1185">Reference proteome</keyword>